<keyword evidence="2" id="KW-0830">Ubiquinone</keyword>
<dbReference type="AlphaFoldDB" id="A0A423PGD4"/>
<dbReference type="Gene3D" id="3.30.70.1990">
    <property type="match status" value="1"/>
</dbReference>
<dbReference type="InterPro" id="IPR036188">
    <property type="entry name" value="FAD/NAD-bd_sf"/>
</dbReference>
<dbReference type="RefSeq" id="WP_123631994.1">
    <property type="nucleotide sequence ID" value="NZ_AYKH01000041.1"/>
</dbReference>
<reference evidence="2 3" key="1">
    <citation type="submission" date="2013-10" db="EMBL/GenBank/DDBJ databases">
        <title>Salinisphaera orenii MK-B5 Genome Sequencing.</title>
        <authorList>
            <person name="Lai Q."/>
            <person name="Li C."/>
            <person name="Shao Z."/>
        </authorList>
    </citation>
    <scope>NUCLEOTIDE SEQUENCE [LARGE SCALE GENOMIC DNA]</scope>
    <source>
        <strain evidence="2 3">MK-B5</strain>
    </source>
</reference>
<name>A0A423PGD4_9GAMM</name>
<dbReference type="EMBL" id="AYKH01000041">
    <property type="protein sequence ID" value="ROO24658.1"/>
    <property type="molecule type" value="Genomic_DNA"/>
</dbReference>
<dbReference type="Gene3D" id="1.10.405.20">
    <property type="match status" value="1"/>
</dbReference>
<evidence type="ECO:0000313" key="2">
    <source>
        <dbReference type="EMBL" id="ROO24658.1"/>
    </source>
</evidence>
<dbReference type="InterPro" id="IPR050464">
    <property type="entry name" value="Zeta_carotene_desat/Oxidored"/>
</dbReference>
<dbReference type="InterPro" id="IPR002937">
    <property type="entry name" value="Amino_oxidase"/>
</dbReference>
<dbReference type="Proteomes" id="UP000283993">
    <property type="component" value="Unassembled WGS sequence"/>
</dbReference>
<accession>A0A423PGD4</accession>
<dbReference type="PANTHER" id="PTHR42923:SF17">
    <property type="entry name" value="AMINE OXIDASE DOMAIN-CONTAINING PROTEIN"/>
    <property type="match status" value="1"/>
</dbReference>
<comment type="caution">
    <text evidence="2">The sequence shown here is derived from an EMBL/GenBank/DDBJ whole genome shotgun (WGS) entry which is preliminary data.</text>
</comment>
<feature type="domain" description="Amine oxidase" evidence="1">
    <location>
        <begin position="11"/>
        <end position="269"/>
    </location>
</feature>
<dbReference type="SUPFAM" id="SSF51905">
    <property type="entry name" value="FAD/NAD(P)-binding domain"/>
    <property type="match status" value="1"/>
</dbReference>
<sequence length="418" mass="45871">MQRIAIVGSGIAGLGAAWLLREHADVTVFEAEARAGGHAHTVMAGTQPVDTGFIVLNDRNYPYFQSLLAELEVPTTANDMSFGVSIAGGAIEWAGDSWRTLFVQTRLIADAAHWRMLADILRFNRQGKRLIANDALPDEPLGAFLDRNRYGRAFAARYLLPMAAAIWSTPAAGMRDFPVAPFLRFFDNHGLLDISDRPQWRTVAGGSQRYVQAIAAELGPRLRLDCAVTGVERDAAGVRVTTARGDDAHFDQVVFACHADTTRALLAGPSAAERRLLSAFTFQRNRAILHTDPALMPRRRAVWSSWNYLADRDAVSDQRVAVTYWMNRLQSIAGATDYFVSLNPLIEPAAGRVIRELTYDHPVFDGRAVAAQRELDTIQGAGGVWHCGAWCGYGFHEDGLAAAVRVAEGLGARVAWRR</sequence>
<evidence type="ECO:0000259" key="1">
    <source>
        <dbReference type="Pfam" id="PF01593"/>
    </source>
</evidence>
<organism evidence="2 3">
    <name type="scientific">Salinisphaera orenii MK-B5</name>
    <dbReference type="NCBI Taxonomy" id="856730"/>
    <lineage>
        <taxon>Bacteria</taxon>
        <taxon>Pseudomonadati</taxon>
        <taxon>Pseudomonadota</taxon>
        <taxon>Gammaproteobacteria</taxon>
        <taxon>Salinisphaerales</taxon>
        <taxon>Salinisphaeraceae</taxon>
        <taxon>Salinisphaera</taxon>
    </lineage>
</organism>
<keyword evidence="3" id="KW-1185">Reference proteome</keyword>
<dbReference type="Gene3D" id="3.50.50.60">
    <property type="entry name" value="FAD/NAD(P)-binding domain"/>
    <property type="match status" value="1"/>
</dbReference>
<evidence type="ECO:0000313" key="3">
    <source>
        <dbReference type="Proteomes" id="UP000283993"/>
    </source>
</evidence>
<dbReference type="GO" id="GO:0016491">
    <property type="term" value="F:oxidoreductase activity"/>
    <property type="evidence" value="ECO:0007669"/>
    <property type="project" value="InterPro"/>
</dbReference>
<dbReference type="PANTHER" id="PTHR42923">
    <property type="entry name" value="PROTOPORPHYRINOGEN OXIDASE"/>
    <property type="match status" value="1"/>
</dbReference>
<proteinExistence type="predicted"/>
<protein>
    <submittedName>
        <fullName evidence="2">NADH-ubiquinone oxidoreductase subunit 6</fullName>
    </submittedName>
</protein>
<dbReference type="Pfam" id="PF01593">
    <property type="entry name" value="Amino_oxidase"/>
    <property type="match status" value="1"/>
</dbReference>
<gene>
    <name evidence="2" type="ORF">SAOR_14105</name>
</gene>